<protein>
    <submittedName>
        <fullName evidence="2">Sulfotransferase</fullName>
    </submittedName>
</protein>
<dbReference type="Gene3D" id="3.40.50.300">
    <property type="entry name" value="P-loop containing nucleotide triphosphate hydrolases"/>
    <property type="match status" value="1"/>
</dbReference>
<sequence>MDQRLAQHWAQAKGHEGARDVAAAKAAYEAILKLDAGQAAAWLRLSAFATAEDRYRTARLNALNAAKAVADRRDWKHLPFVTMRLLSFDERNTIRDLILNADWSDREVIGQSAVLSQHLWLIGEYDASLRLIDEAERFVRGHPLLSYSRANALRYCGRMDEATAEYERCIALAPGYAYAHWSLAYHQKANPLGSRVDRIARAKRAAAEGSLERIHLCYALFKEFDDAGDPDKAWPELQEGAAAMRRLLRHDSGEEARRLAALQTLTDDDWLRGSDAAADTRIPVFIVGMPRSGTTLVERILSNYEQIATGGELNDFGQSASWEADHFFTSPLREASLERWLAADYAAIGAEYVRRTERLAAGKNYLIDKNPLNFFNAGFIRKALPQAKMICLVREPMDACFSNLKELFSGDAYPYSYDQEELADHYIEFDKLRSHWEETMPEHLHTVRYEDLVKDPAGVTRSMMAFCGVPYAADSIDITRNATPVSTASSSQVRQPIHAGNVDAWEKYAARLEPLKRRLSAGRML</sequence>
<comment type="caution">
    <text evidence="2">The sequence shown here is derived from an EMBL/GenBank/DDBJ whole genome shotgun (WGS) entry which is preliminary data.</text>
</comment>
<keyword evidence="3" id="KW-1185">Reference proteome</keyword>
<dbReference type="Pfam" id="PF13469">
    <property type="entry name" value="Sulfotransfer_3"/>
    <property type="match status" value="1"/>
</dbReference>
<name>A0ABT0MM66_9GAMM</name>
<dbReference type="PANTHER" id="PTHR12788:SF10">
    <property type="entry name" value="PROTEIN-TYROSINE SULFOTRANSFERASE"/>
    <property type="match status" value="1"/>
</dbReference>
<dbReference type="Gene3D" id="1.25.40.10">
    <property type="entry name" value="Tetratricopeptide repeat domain"/>
    <property type="match status" value="1"/>
</dbReference>
<accession>A0ABT0MM66</accession>
<evidence type="ECO:0000313" key="2">
    <source>
        <dbReference type="EMBL" id="MCL1635320.1"/>
    </source>
</evidence>
<reference evidence="2 3" key="1">
    <citation type="submission" date="2022-05" db="EMBL/GenBank/DDBJ databases">
        <title>Luteimonas sp. SX5, whole genome shotgun sequencing project.</title>
        <authorList>
            <person name="Zhao G."/>
            <person name="Shen L."/>
        </authorList>
    </citation>
    <scope>NUCLEOTIDE SEQUENCE [LARGE SCALE GENOMIC DNA]</scope>
    <source>
        <strain evidence="2 3">SX5</strain>
    </source>
</reference>
<evidence type="ECO:0000313" key="3">
    <source>
        <dbReference type="Proteomes" id="UP001431217"/>
    </source>
</evidence>
<dbReference type="InterPro" id="IPR027417">
    <property type="entry name" value="P-loop_NTPase"/>
</dbReference>
<dbReference type="RefSeq" id="WP_249474760.1">
    <property type="nucleotide sequence ID" value="NZ_JAMBEP010000002.1"/>
</dbReference>
<gene>
    <name evidence="2" type="ORF">M2650_11865</name>
</gene>
<dbReference type="InterPro" id="IPR011990">
    <property type="entry name" value="TPR-like_helical_dom_sf"/>
</dbReference>
<evidence type="ECO:0000256" key="1">
    <source>
        <dbReference type="ARBA" id="ARBA00022679"/>
    </source>
</evidence>
<dbReference type="SUPFAM" id="SSF52540">
    <property type="entry name" value="P-loop containing nucleoside triphosphate hydrolases"/>
    <property type="match status" value="1"/>
</dbReference>
<keyword evidence="1" id="KW-0808">Transferase</keyword>
<dbReference type="EMBL" id="JAMBEP010000002">
    <property type="protein sequence ID" value="MCL1635320.1"/>
    <property type="molecule type" value="Genomic_DNA"/>
</dbReference>
<dbReference type="Proteomes" id="UP001431217">
    <property type="component" value="Unassembled WGS sequence"/>
</dbReference>
<dbReference type="PANTHER" id="PTHR12788">
    <property type="entry name" value="PROTEIN-TYROSINE SULFOTRANSFERASE 2"/>
    <property type="match status" value="1"/>
</dbReference>
<dbReference type="SUPFAM" id="SSF48452">
    <property type="entry name" value="TPR-like"/>
    <property type="match status" value="1"/>
</dbReference>
<dbReference type="InterPro" id="IPR026634">
    <property type="entry name" value="TPST-like"/>
</dbReference>
<proteinExistence type="predicted"/>
<organism evidence="2 3">
    <name type="scientific">Luteimonas galliterrae</name>
    <dbReference type="NCBI Taxonomy" id="2940486"/>
    <lineage>
        <taxon>Bacteria</taxon>
        <taxon>Pseudomonadati</taxon>
        <taxon>Pseudomonadota</taxon>
        <taxon>Gammaproteobacteria</taxon>
        <taxon>Lysobacterales</taxon>
        <taxon>Lysobacteraceae</taxon>
        <taxon>Luteimonas</taxon>
    </lineage>
</organism>